<accession>A0ABD2APA3</accession>
<feature type="compositionally biased region" description="Basic and acidic residues" evidence="1">
    <location>
        <begin position="44"/>
        <end position="56"/>
    </location>
</feature>
<evidence type="ECO:0000313" key="2">
    <source>
        <dbReference type="EMBL" id="KAL2722439.1"/>
    </source>
</evidence>
<sequence>MESFIVQTIDTARRIAIIRQVTKVVPLKAGSYSGKRKSRRSRGKKVEERGGARSVDRAASFPSCDYQKRAPRVP</sequence>
<gene>
    <name evidence="2" type="ORF">V1478_009302</name>
</gene>
<feature type="region of interest" description="Disordered" evidence="1">
    <location>
        <begin position="30"/>
        <end position="74"/>
    </location>
</feature>
<evidence type="ECO:0000256" key="1">
    <source>
        <dbReference type="SAM" id="MobiDB-lite"/>
    </source>
</evidence>
<keyword evidence="3" id="KW-1185">Reference proteome</keyword>
<dbReference type="EMBL" id="JAUDFV010000141">
    <property type="protein sequence ID" value="KAL2722439.1"/>
    <property type="molecule type" value="Genomic_DNA"/>
</dbReference>
<feature type="compositionally biased region" description="Basic residues" evidence="1">
    <location>
        <begin position="34"/>
        <end position="43"/>
    </location>
</feature>
<proteinExistence type="predicted"/>
<reference evidence="2 3" key="1">
    <citation type="journal article" date="2024" name="Ann. Entomol. Soc. Am.">
        <title>Genomic analyses of the southern and eastern yellowjacket wasps (Hymenoptera: Vespidae) reveal evolutionary signatures of social life.</title>
        <authorList>
            <person name="Catto M.A."/>
            <person name="Caine P.B."/>
            <person name="Orr S.E."/>
            <person name="Hunt B.G."/>
            <person name="Goodisman M.A.D."/>
        </authorList>
    </citation>
    <scope>NUCLEOTIDE SEQUENCE [LARGE SCALE GENOMIC DNA]</scope>
    <source>
        <strain evidence="2">233</strain>
        <tissue evidence="2">Head and thorax</tissue>
    </source>
</reference>
<evidence type="ECO:0000313" key="3">
    <source>
        <dbReference type="Proteomes" id="UP001607302"/>
    </source>
</evidence>
<organism evidence="2 3">
    <name type="scientific">Vespula squamosa</name>
    <name type="common">Southern yellow jacket</name>
    <name type="synonym">Wasp</name>
    <dbReference type="NCBI Taxonomy" id="30214"/>
    <lineage>
        <taxon>Eukaryota</taxon>
        <taxon>Metazoa</taxon>
        <taxon>Ecdysozoa</taxon>
        <taxon>Arthropoda</taxon>
        <taxon>Hexapoda</taxon>
        <taxon>Insecta</taxon>
        <taxon>Pterygota</taxon>
        <taxon>Neoptera</taxon>
        <taxon>Endopterygota</taxon>
        <taxon>Hymenoptera</taxon>
        <taxon>Apocrita</taxon>
        <taxon>Aculeata</taxon>
        <taxon>Vespoidea</taxon>
        <taxon>Vespidae</taxon>
        <taxon>Vespinae</taxon>
        <taxon>Vespula</taxon>
    </lineage>
</organism>
<dbReference type="Proteomes" id="UP001607302">
    <property type="component" value="Unassembled WGS sequence"/>
</dbReference>
<comment type="caution">
    <text evidence="2">The sequence shown here is derived from an EMBL/GenBank/DDBJ whole genome shotgun (WGS) entry which is preliminary data.</text>
</comment>
<protein>
    <submittedName>
        <fullName evidence="2">Uncharacterized protein</fullName>
    </submittedName>
</protein>
<dbReference type="AlphaFoldDB" id="A0ABD2APA3"/>
<name>A0ABD2APA3_VESSQ</name>